<dbReference type="Proteomes" id="UP000006294">
    <property type="component" value="Chromosome"/>
</dbReference>
<protein>
    <submittedName>
        <fullName evidence="1">Uncharacterized protein</fullName>
    </submittedName>
</protein>
<gene>
    <name evidence="1" type="ordered locus">AXY_13570</name>
</gene>
<evidence type="ECO:0000313" key="1">
    <source>
        <dbReference type="EMBL" id="BAM47489.1"/>
    </source>
</evidence>
<dbReference type="AlphaFoldDB" id="K0IYG7"/>
<dbReference type="STRING" id="698758.AXY_13570"/>
<name>K0IYG7_AMPXN</name>
<dbReference type="HOGENOM" id="CLU_153135_0_0_9"/>
<dbReference type="OrthoDB" id="2361368at2"/>
<dbReference type="PATRIC" id="fig|698758.3.peg.1355"/>
<dbReference type="KEGG" id="axl:AXY_13570"/>
<accession>K0IYG7</accession>
<organism evidence="1 2">
    <name type="scientific">Amphibacillus xylanus (strain ATCC 51415 / DSM 6626 / JCM 7361 / LMG 17667 / NBRC 15112 / Ep01)</name>
    <dbReference type="NCBI Taxonomy" id="698758"/>
    <lineage>
        <taxon>Bacteria</taxon>
        <taxon>Bacillati</taxon>
        <taxon>Bacillota</taxon>
        <taxon>Bacilli</taxon>
        <taxon>Bacillales</taxon>
        <taxon>Bacillaceae</taxon>
        <taxon>Amphibacillus</taxon>
    </lineage>
</organism>
<proteinExistence type="predicted"/>
<keyword evidence="2" id="KW-1185">Reference proteome</keyword>
<dbReference type="EMBL" id="AP012050">
    <property type="protein sequence ID" value="BAM47489.1"/>
    <property type="molecule type" value="Genomic_DNA"/>
</dbReference>
<reference evidence="1 2" key="1">
    <citation type="submission" date="2011-01" db="EMBL/GenBank/DDBJ databases">
        <title>Whole genome sequence of Amphibacillus xylinus NBRC 15112.</title>
        <authorList>
            <person name="Nakazawa H."/>
            <person name="Katano Y."/>
            <person name="Nakamura S."/>
            <person name="Sasagawa M."/>
            <person name="Fukada J."/>
            <person name="Arai T."/>
            <person name="Sasakura N."/>
            <person name="Mochizuki D."/>
            <person name="Hosoyama A."/>
            <person name="Harada K."/>
            <person name="Horikawa H."/>
            <person name="Kato Y."/>
            <person name="Harada T."/>
            <person name="Sasaki K."/>
            <person name="Sekiguchi M."/>
            <person name="Hodoyama M."/>
            <person name="Nishiko R."/>
            <person name="Narita H."/>
            <person name="Hanamaki A."/>
            <person name="Hata C."/>
            <person name="Konno Y."/>
            <person name="Niimura Y."/>
            <person name="Yamazaki S."/>
            <person name="Fujita N."/>
        </authorList>
    </citation>
    <scope>NUCLEOTIDE SEQUENCE [LARGE SCALE GENOMIC DNA]</scope>
    <source>
        <strain evidence="2">ATCC 51415 / DSM 6626 / JCM 7361 / LMG 17667 / NBRC 15112 / Ep01</strain>
    </source>
</reference>
<sequence>MAFGISRSELKNWQQAVLAGEIAFLTHYWLDDRFPQSTSVTKVGCANLDKLIEWGKQYQLDPAWIDMDPKYPHFDLFAPIQKEILAKEGYTDQIKRFNL</sequence>
<dbReference type="eggNOG" id="ENOG5032S7S">
    <property type="taxonomic scope" value="Bacteria"/>
</dbReference>
<dbReference type="RefSeq" id="WP_015010092.1">
    <property type="nucleotide sequence ID" value="NC_018704.1"/>
</dbReference>
<evidence type="ECO:0000313" key="2">
    <source>
        <dbReference type="Proteomes" id="UP000006294"/>
    </source>
</evidence>